<name>A0A0J7J3K4_9FLAO</name>
<accession>A0A0J7J3K4</accession>
<reference evidence="1 2" key="1">
    <citation type="journal article" date="2004" name="Int. J. Syst. Evol. Microbiol.">
        <title>Kaistella koreensis gen. nov., sp. nov., a novel member of the Chryseobacterium-Bergeyella-Riemerella branch.</title>
        <authorList>
            <person name="Kim M.K."/>
            <person name="Im W.T."/>
            <person name="Shin Y.K."/>
            <person name="Lim J.H."/>
            <person name="Kim S.H."/>
            <person name="Lee B.C."/>
            <person name="Park M.Y."/>
            <person name="Lee K.Y."/>
            <person name="Lee S.T."/>
        </authorList>
    </citation>
    <scope>NUCLEOTIDE SEQUENCE [LARGE SCALE GENOMIC DNA]</scope>
    <source>
        <strain evidence="1 2">CCUG 49689</strain>
    </source>
</reference>
<proteinExistence type="predicted"/>
<dbReference type="EMBL" id="LFNG01000001">
    <property type="protein sequence ID" value="KMQ72546.1"/>
    <property type="molecule type" value="Genomic_DNA"/>
</dbReference>
<dbReference type="Proteomes" id="UP000035900">
    <property type="component" value="Unassembled WGS sequence"/>
</dbReference>
<sequence>MASKLVENFLIAALTKCFFRNFASLGRILGILSLNKTMFYKNEKTQNCVFFVTNNECPLHFVW</sequence>
<dbReference type="AlphaFoldDB" id="A0A0J7J3K4"/>
<gene>
    <name evidence="1" type="ORF">ACM44_00095</name>
</gene>
<keyword evidence="2" id="KW-1185">Reference proteome</keyword>
<evidence type="ECO:0000313" key="1">
    <source>
        <dbReference type="EMBL" id="KMQ72546.1"/>
    </source>
</evidence>
<evidence type="ECO:0000313" key="2">
    <source>
        <dbReference type="Proteomes" id="UP000035900"/>
    </source>
</evidence>
<protein>
    <submittedName>
        <fullName evidence="1">Uncharacterized protein</fullName>
    </submittedName>
</protein>
<comment type="caution">
    <text evidence="1">The sequence shown here is derived from an EMBL/GenBank/DDBJ whole genome shotgun (WGS) entry which is preliminary data.</text>
</comment>
<organism evidence="1 2">
    <name type="scientific">Chryseobacterium koreense CCUG 49689</name>
    <dbReference type="NCBI Taxonomy" id="1304281"/>
    <lineage>
        <taxon>Bacteria</taxon>
        <taxon>Pseudomonadati</taxon>
        <taxon>Bacteroidota</taxon>
        <taxon>Flavobacteriia</taxon>
        <taxon>Flavobacteriales</taxon>
        <taxon>Weeksellaceae</taxon>
        <taxon>Chryseobacterium group</taxon>
        <taxon>Chryseobacterium</taxon>
    </lineage>
</organism>